<dbReference type="InterPro" id="IPR023198">
    <property type="entry name" value="PGP-like_dom2"/>
</dbReference>
<dbReference type="InterPro" id="IPR036412">
    <property type="entry name" value="HAD-like_sf"/>
</dbReference>
<dbReference type="PATRIC" id="fig|1423778.4.peg.957"/>
<keyword evidence="2" id="KW-1185">Reference proteome</keyword>
<dbReference type="Gene3D" id="3.40.50.1000">
    <property type="entry name" value="HAD superfamily/HAD-like"/>
    <property type="match status" value="1"/>
</dbReference>
<dbReference type="OrthoDB" id="9792518at2"/>
<protein>
    <submittedName>
        <fullName evidence="1">HAD family hydrolase</fullName>
    </submittedName>
</protein>
<comment type="caution">
    <text evidence="1">The sequence shown here is derived from an EMBL/GenBank/DDBJ whole genome shotgun (WGS) entry which is preliminary data.</text>
</comment>
<reference evidence="1 2" key="1">
    <citation type="journal article" date="2015" name="Genome Announc.">
        <title>Expanding the biotechnology potential of lactobacilli through comparative genomics of 213 strains and associated genera.</title>
        <authorList>
            <person name="Sun Z."/>
            <person name="Harris H.M."/>
            <person name="McCann A."/>
            <person name="Guo C."/>
            <person name="Argimon S."/>
            <person name="Zhang W."/>
            <person name="Yang X."/>
            <person name="Jeffery I.B."/>
            <person name="Cooney J.C."/>
            <person name="Kagawa T.F."/>
            <person name="Liu W."/>
            <person name="Song Y."/>
            <person name="Salvetti E."/>
            <person name="Wrobel A."/>
            <person name="Rasinkangas P."/>
            <person name="Parkhill J."/>
            <person name="Rea M.C."/>
            <person name="O'Sullivan O."/>
            <person name="Ritari J."/>
            <person name="Douillard F.P."/>
            <person name="Paul Ross R."/>
            <person name="Yang R."/>
            <person name="Briner A.E."/>
            <person name="Felis G.E."/>
            <person name="de Vos W.M."/>
            <person name="Barrangou R."/>
            <person name="Klaenhammer T.R."/>
            <person name="Caufield P.W."/>
            <person name="Cui Y."/>
            <person name="Zhang H."/>
            <person name="O'Toole P.W."/>
        </authorList>
    </citation>
    <scope>NUCLEOTIDE SEQUENCE [LARGE SCALE GENOMIC DNA]</scope>
    <source>
        <strain evidence="1 2">DSM 15707</strain>
    </source>
</reference>
<dbReference type="STRING" id="1423778.FC70_GL000924"/>
<gene>
    <name evidence="1" type="ORF">FC70_GL000924</name>
</gene>
<dbReference type="GO" id="GO:0005829">
    <property type="term" value="C:cytosol"/>
    <property type="evidence" value="ECO:0007669"/>
    <property type="project" value="TreeGrafter"/>
</dbReference>
<proteinExistence type="predicted"/>
<dbReference type="Gene3D" id="1.10.150.240">
    <property type="entry name" value="Putative phosphatase, domain 2"/>
    <property type="match status" value="1"/>
</dbReference>
<dbReference type="KEGG" id="lol:LACOL_0373"/>
<dbReference type="SFLD" id="SFLDS00003">
    <property type="entry name" value="Haloacid_Dehalogenase"/>
    <property type="match status" value="1"/>
</dbReference>
<dbReference type="SFLD" id="SFLDG01129">
    <property type="entry name" value="C1.5:_HAD__Beta-PGM__Phosphata"/>
    <property type="match status" value="1"/>
</dbReference>
<dbReference type="EMBL" id="AZFE01000031">
    <property type="protein sequence ID" value="KRL55328.1"/>
    <property type="molecule type" value="Genomic_DNA"/>
</dbReference>
<accession>A0A0R1RE46</accession>
<organism evidence="1 2">
    <name type="scientific">Paucilactobacillus oligofermentans DSM 15707 = LMG 22743</name>
    <dbReference type="NCBI Taxonomy" id="1423778"/>
    <lineage>
        <taxon>Bacteria</taxon>
        <taxon>Bacillati</taxon>
        <taxon>Bacillota</taxon>
        <taxon>Bacilli</taxon>
        <taxon>Lactobacillales</taxon>
        <taxon>Lactobacillaceae</taxon>
        <taxon>Paucilactobacillus</taxon>
    </lineage>
</organism>
<dbReference type="InterPro" id="IPR050155">
    <property type="entry name" value="HAD-like_hydrolase_sf"/>
</dbReference>
<dbReference type="PANTHER" id="PTHR43434:SF26">
    <property type="entry name" value="PYROPHOSPHATASE PPAX"/>
    <property type="match status" value="1"/>
</dbReference>
<dbReference type="SUPFAM" id="SSF56784">
    <property type="entry name" value="HAD-like"/>
    <property type="match status" value="1"/>
</dbReference>
<dbReference type="Proteomes" id="UP000051697">
    <property type="component" value="Unassembled WGS sequence"/>
</dbReference>
<dbReference type="InterPro" id="IPR023214">
    <property type="entry name" value="HAD_sf"/>
</dbReference>
<dbReference type="RefSeq" id="WP_057889879.1">
    <property type="nucleotide sequence ID" value="NZ_AZFE01000031.1"/>
</dbReference>
<name>A0A0R1RE46_9LACO</name>
<keyword evidence="1" id="KW-0378">Hydrolase</keyword>
<evidence type="ECO:0000313" key="1">
    <source>
        <dbReference type="EMBL" id="KRL55328.1"/>
    </source>
</evidence>
<evidence type="ECO:0000313" key="2">
    <source>
        <dbReference type="Proteomes" id="UP000051697"/>
    </source>
</evidence>
<dbReference type="AlphaFoldDB" id="A0A0R1RE46"/>
<dbReference type="GO" id="GO:0006281">
    <property type="term" value="P:DNA repair"/>
    <property type="evidence" value="ECO:0007669"/>
    <property type="project" value="TreeGrafter"/>
</dbReference>
<sequence length="208" mass="22928">MKNFIFDLDGTLIDTMDMYMIPMQTVLANHGINLTHEETKPFFGITAADALSQIGVPEKDRQAIEDEWYQVVYQQHVDIHTFAGVDDTLAKLTQAAEVKLIVATSKVRDEYETEFIPKFEIAKYFSGAVTASDTKLHKPNPDPILAGIKLGNNVPADSVYVGDTINDMTAAHAAGIKFAGAMWGAAMPEKLAEADYQLQHPSDLLKLI</sequence>
<dbReference type="GO" id="GO:0008967">
    <property type="term" value="F:phosphoglycolate phosphatase activity"/>
    <property type="evidence" value="ECO:0007669"/>
    <property type="project" value="TreeGrafter"/>
</dbReference>
<dbReference type="Pfam" id="PF13419">
    <property type="entry name" value="HAD_2"/>
    <property type="match status" value="1"/>
</dbReference>
<dbReference type="InterPro" id="IPR006439">
    <property type="entry name" value="HAD-SF_hydro_IA"/>
</dbReference>
<dbReference type="NCBIfam" id="TIGR01549">
    <property type="entry name" value="HAD-SF-IA-v1"/>
    <property type="match status" value="1"/>
</dbReference>
<dbReference type="PANTHER" id="PTHR43434">
    <property type="entry name" value="PHOSPHOGLYCOLATE PHOSPHATASE"/>
    <property type="match status" value="1"/>
</dbReference>
<dbReference type="InterPro" id="IPR041492">
    <property type="entry name" value="HAD_2"/>
</dbReference>